<organism evidence="1 2">
    <name type="scientific">Gordonia phage Octobien14</name>
    <dbReference type="NCBI Taxonomy" id="2483673"/>
    <lineage>
        <taxon>Viruses</taxon>
        <taxon>Duplodnaviria</taxon>
        <taxon>Heunggongvirae</taxon>
        <taxon>Uroviricota</taxon>
        <taxon>Caudoviricetes</taxon>
        <taxon>Deeyouvirinae</taxon>
        <taxon>Octobienvirus</taxon>
        <taxon>Octobienvirus octobien14</taxon>
    </lineage>
</organism>
<sequence length="91" mass="9968">MTAPKEHPLVELIGSCLAADTADEANLLVSKFLVEYEVVNRAEMENMLVAVANRNAAYAAEAKVLREMSNLPNLDELDGLNDITYATEDDL</sequence>
<reference evidence="1 2" key="1">
    <citation type="submission" date="2018-09" db="EMBL/GenBank/DDBJ databases">
        <authorList>
            <person name="Amanuel B.M."/>
            <person name="Anspach C.J."/>
            <person name="Chiquito R.J."/>
            <person name="Gales J.M."/>
            <person name="Hall T."/>
            <person name="Hotaki K."/>
            <person name="Lozano B."/>
            <person name="Mugisha B."/>
            <person name="Fogarty M.P."/>
            <person name="Leadon S.A."/>
            <person name="Molloy S.D."/>
            <person name="Garlena R.A."/>
            <person name="Russell D.A."/>
            <person name="Pope W.H."/>
            <person name="Jacobs-Sera D."/>
            <person name="Hatfull G.F."/>
        </authorList>
    </citation>
    <scope>NUCLEOTIDE SEQUENCE [LARGE SCALE GENOMIC DNA]</scope>
</reference>
<gene>
    <name evidence="1" type="primary">50</name>
    <name evidence="1" type="ORF">SEA_OCTOBIEN14_50</name>
</gene>
<dbReference type="Proteomes" id="UP000280547">
    <property type="component" value="Segment"/>
</dbReference>
<dbReference type="RefSeq" id="YP_010246295.1">
    <property type="nucleotide sequence ID" value="NC_060134.1"/>
</dbReference>
<evidence type="ECO:0000313" key="2">
    <source>
        <dbReference type="Proteomes" id="UP000280547"/>
    </source>
</evidence>
<protein>
    <submittedName>
        <fullName evidence="1">Uncharacterized protein</fullName>
    </submittedName>
</protein>
<dbReference type="GeneID" id="70080837"/>
<evidence type="ECO:0000313" key="1">
    <source>
        <dbReference type="EMBL" id="AYR03196.1"/>
    </source>
</evidence>
<accession>A0A3G3M9Q7</accession>
<dbReference type="KEGG" id="vg:70080837"/>
<proteinExistence type="predicted"/>
<keyword evidence="2" id="KW-1185">Reference proteome</keyword>
<dbReference type="EMBL" id="MH976515">
    <property type="protein sequence ID" value="AYR03196.1"/>
    <property type="molecule type" value="Genomic_DNA"/>
</dbReference>
<name>A0A3G3M9Q7_9CAUD</name>